<proteinExistence type="predicted"/>
<evidence type="ECO:0000313" key="2">
    <source>
        <dbReference type="EMBL" id="NMF60578.1"/>
    </source>
</evidence>
<evidence type="ECO:0000256" key="1">
    <source>
        <dbReference type="SAM" id="Phobius"/>
    </source>
</evidence>
<name>A0ABX1LWL2_9CYAN</name>
<evidence type="ECO:0000313" key="3">
    <source>
        <dbReference type="Proteomes" id="UP000738376"/>
    </source>
</evidence>
<keyword evidence="1" id="KW-0812">Transmembrane</keyword>
<reference evidence="2 3" key="1">
    <citation type="submission" date="2020-03" db="EMBL/GenBank/DDBJ databases">
        <title>Draft Genome Sequence of 2-Methylisoborneol Producing Pseudanabaena yagii Strain GIHE-NHR1 Isolated from North Han River in South Korea.</title>
        <authorList>
            <person name="Jeong J."/>
        </authorList>
    </citation>
    <scope>NUCLEOTIDE SEQUENCE [LARGE SCALE GENOMIC DNA]</scope>
    <source>
        <strain evidence="2 3">GIHE-NHR1</strain>
    </source>
</reference>
<keyword evidence="1" id="KW-0472">Membrane</keyword>
<comment type="caution">
    <text evidence="2">The sequence shown here is derived from an EMBL/GenBank/DDBJ whole genome shotgun (WGS) entry which is preliminary data.</text>
</comment>
<protein>
    <submittedName>
        <fullName evidence="2">Uncharacterized protein</fullName>
    </submittedName>
</protein>
<keyword evidence="3" id="KW-1185">Reference proteome</keyword>
<sequence length="62" mass="6676">MGFVYLLDLAVRSRGGLQRSSDSPPAAAEGVGLVLLPLMLIPLALTGAFLGAMVYHLWRKKH</sequence>
<feature type="transmembrane region" description="Helical" evidence="1">
    <location>
        <begin position="34"/>
        <end position="58"/>
    </location>
</feature>
<gene>
    <name evidence="2" type="ORF">HC246_21745</name>
</gene>
<organism evidence="2 3">
    <name type="scientific">Pseudanabaena yagii GIHE-NHR1</name>
    <dbReference type="NCBI Taxonomy" id="2722753"/>
    <lineage>
        <taxon>Bacteria</taxon>
        <taxon>Bacillati</taxon>
        <taxon>Cyanobacteriota</taxon>
        <taxon>Cyanophyceae</taxon>
        <taxon>Pseudanabaenales</taxon>
        <taxon>Pseudanabaenaceae</taxon>
        <taxon>Pseudanabaena</taxon>
        <taxon>Pseudanabaena yagii</taxon>
    </lineage>
</organism>
<dbReference type="Proteomes" id="UP000738376">
    <property type="component" value="Unassembled WGS sequence"/>
</dbReference>
<accession>A0ABX1LWL2</accession>
<dbReference type="RefSeq" id="WP_169365514.1">
    <property type="nucleotide sequence ID" value="NZ_JAAVJL010000003.1"/>
</dbReference>
<keyword evidence="1" id="KW-1133">Transmembrane helix</keyword>
<dbReference type="EMBL" id="JAAVJL010000003">
    <property type="protein sequence ID" value="NMF60578.1"/>
    <property type="molecule type" value="Genomic_DNA"/>
</dbReference>